<dbReference type="EMBL" id="CP022743">
    <property type="protein sequence ID" value="ASU33745.1"/>
    <property type="molecule type" value="Genomic_DNA"/>
</dbReference>
<dbReference type="KEGG" id="muc:MuYL_1849"/>
<protein>
    <recommendedName>
        <fullName evidence="3">YbbR-like protein</fullName>
    </recommendedName>
</protein>
<accession>A0A223NV34</accession>
<dbReference type="InterPro" id="IPR053154">
    <property type="entry name" value="c-di-AMP_regulator"/>
</dbReference>
<dbReference type="Gene3D" id="2.170.120.40">
    <property type="entry name" value="YbbR-like domain"/>
    <property type="match status" value="1"/>
</dbReference>
<keyword evidence="2" id="KW-1185">Reference proteome</keyword>
<organism evidence="1 2">
    <name type="scientific">Mucilaginibacter xinganensis</name>
    <dbReference type="NCBI Taxonomy" id="1234841"/>
    <lineage>
        <taxon>Bacteria</taxon>
        <taxon>Pseudomonadati</taxon>
        <taxon>Bacteroidota</taxon>
        <taxon>Sphingobacteriia</taxon>
        <taxon>Sphingobacteriales</taxon>
        <taxon>Sphingobacteriaceae</taxon>
        <taxon>Mucilaginibacter</taxon>
    </lineage>
</organism>
<evidence type="ECO:0008006" key="3">
    <source>
        <dbReference type="Google" id="ProtNLM"/>
    </source>
</evidence>
<dbReference type="PANTHER" id="PTHR37804:SF1">
    <property type="entry name" value="CDAA REGULATORY PROTEIN CDAR"/>
    <property type="match status" value="1"/>
</dbReference>
<dbReference type="PANTHER" id="PTHR37804">
    <property type="entry name" value="CDAA REGULATORY PROTEIN CDAR"/>
    <property type="match status" value="1"/>
</dbReference>
<evidence type="ECO:0000313" key="1">
    <source>
        <dbReference type="EMBL" id="ASU33745.1"/>
    </source>
</evidence>
<dbReference type="AlphaFoldDB" id="A0A223NV34"/>
<reference evidence="1 2" key="1">
    <citation type="submission" date="2017-08" db="EMBL/GenBank/DDBJ databases">
        <title>Complete genome sequence of Mucilaginibacter sp. strain BJC16-A31.</title>
        <authorList>
            <consortium name="Henan University of Science and Technology"/>
            <person name="You X."/>
        </authorList>
    </citation>
    <scope>NUCLEOTIDE SEQUENCE [LARGE SCALE GENOMIC DNA]</scope>
    <source>
        <strain evidence="1 2">BJC16-A31</strain>
    </source>
</reference>
<name>A0A223NV34_9SPHI</name>
<dbReference type="OrthoDB" id="1115707at2"/>
<dbReference type="Gene3D" id="2.170.120.30">
    <property type="match status" value="1"/>
</dbReference>
<evidence type="ECO:0000313" key="2">
    <source>
        <dbReference type="Proteomes" id="UP000215002"/>
    </source>
</evidence>
<dbReference type="Proteomes" id="UP000215002">
    <property type="component" value="Chromosome"/>
</dbReference>
<proteinExistence type="predicted"/>
<gene>
    <name evidence="1" type="ORF">MuYL_1849</name>
</gene>
<dbReference type="RefSeq" id="WP_094570159.1">
    <property type="nucleotide sequence ID" value="NZ_CP022743.1"/>
</dbReference>
<sequence length="315" mass="36034">MAIIKLSATERRRVSAFFTCLVLAVLAWVFTVLSNTYSYTIKTVLNFKNTPQKRAFHSLQSDTVNATVNGTGWEMLFSKLHKEAGSISVDLRSLEYKSYIVLSTQLSQINTKKEVEQQITGFNPDTLYFDFSNRKVKRVPIQLVTAVKYKHQFSQSGNVILNPAYVIINGPANIIDKIQTWKTDTLESDSISETINTRLTLQPVREGNVSVFPKTVEVTVPVDEYTEKTLEIPVKMINNYNYDDVKIFPQKVKVTFTTALSRYAQTDEDFFEATVDLDLWRKHGYKVLPVVIFKSPSYCKIVKIEPQNIDFIVKK</sequence>